<evidence type="ECO:0000313" key="1">
    <source>
        <dbReference type="EMBL" id="SVE03570.1"/>
    </source>
</evidence>
<reference evidence="1" key="1">
    <citation type="submission" date="2018-05" db="EMBL/GenBank/DDBJ databases">
        <authorList>
            <person name="Lanie J.A."/>
            <person name="Ng W.-L."/>
            <person name="Kazmierczak K.M."/>
            <person name="Andrzejewski T.M."/>
            <person name="Davidsen T.M."/>
            <person name="Wayne K.J."/>
            <person name="Tettelin H."/>
            <person name="Glass J.I."/>
            <person name="Rusch D."/>
            <person name="Podicherti R."/>
            <person name="Tsui H.-C.T."/>
            <person name="Winkler M.E."/>
        </authorList>
    </citation>
    <scope>NUCLEOTIDE SEQUENCE</scope>
</reference>
<dbReference type="EMBL" id="UINC01189743">
    <property type="protein sequence ID" value="SVE03570.1"/>
    <property type="molecule type" value="Genomic_DNA"/>
</dbReference>
<gene>
    <name evidence="1" type="ORF">METZ01_LOCUS456424</name>
</gene>
<accession>A0A383A7H1</accession>
<organism evidence="1">
    <name type="scientific">marine metagenome</name>
    <dbReference type="NCBI Taxonomy" id="408172"/>
    <lineage>
        <taxon>unclassified sequences</taxon>
        <taxon>metagenomes</taxon>
        <taxon>ecological metagenomes</taxon>
    </lineage>
</organism>
<feature type="non-terminal residue" evidence="1">
    <location>
        <position position="32"/>
    </location>
</feature>
<dbReference type="AlphaFoldDB" id="A0A383A7H1"/>
<name>A0A383A7H1_9ZZZZ</name>
<protein>
    <submittedName>
        <fullName evidence="1">Uncharacterized protein</fullName>
    </submittedName>
</protein>
<proteinExistence type="predicted"/>
<sequence>MSPPAAPSAPVTDEEIQSYQRDGFVRLEEFFS</sequence>